<evidence type="ECO:0000256" key="1">
    <source>
        <dbReference type="SAM" id="Phobius"/>
    </source>
</evidence>
<keyword evidence="4" id="KW-1185">Reference proteome</keyword>
<dbReference type="EMBL" id="CAMXCT020000348">
    <property type="protein sequence ID" value="CAL1130903.1"/>
    <property type="molecule type" value="Genomic_DNA"/>
</dbReference>
<comment type="caution">
    <text evidence="2">The sequence shown here is derived from an EMBL/GenBank/DDBJ whole genome shotgun (WGS) entry which is preliminary data.</text>
</comment>
<accession>A0A9P1BSA2</accession>
<sequence length="301" mass="32554">MADTEETPILKVKPEVAHSNSGFVPLLLLSILYITSGAYTTVTVFTGDGIAKQPGFGQKTVHMGETMLWLGAAVSTAAFLPLFDIYGRRDLLYFAGVLGLTSAASALLATSAWLYLVAQFGIGLFLFPTGLTAWVLAAESVSPKVHNRMLAVWNICYSLFGISMAACCLIINRTNMSWRMESVFWYMPIVGSLMVGPLYVSESPEMAGKSDRIDRNESSLRVWPMVGYLVATAVCWSAVSMSFYALSYSSSSLSPDIYLNMALLAGIDCVVYGCAMPIIDWLSPKGAQLTSLSCAAALMLF</sequence>
<feature type="transmembrane region" description="Helical" evidence="1">
    <location>
        <begin position="66"/>
        <end position="84"/>
    </location>
</feature>
<feature type="transmembrane region" description="Helical" evidence="1">
    <location>
        <begin position="91"/>
        <end position="114"/>
    </location>
</feature>
<dbReference type="Proteomes" id="UP001152797">
    <property type="component" value="Unassembled WGS sequence"/>
</dbReference>
<evidence type="ECO:0000313" key="4">
    <source>
        <dbReference type="Proteomes" id="UP001152797"/>
    </source>
</evidence>
<dbReference type="EMBL" id="CAMXCT030000348">
    <property type="protein sequence ID" value="CAL4764840.1"/>
    <property type="molecule type" value="Genomic_DNA"/>
</dbReference>
<protein>
    <submittedName>
        <fullName evidence="3">Major facilitator superfamily (MFS) profile domain-containing protein</fullName>
    </submittedName>
</protein>
<keyword evidence="1" id="KW-1133">Transmembrane helix</keyword>
<feature type="transmembrane region" description="Helical" evidence="1">
    <location>
        <begin position="257"/>
        <end position="279"/>
    </location>
</feature>
<dbReference type="SUPFAM" id="SSF103473">
    <property type="entry name" value="MFS general substrate transporter"/>
    <property type="match status" value="1"/>
</dbReference>
<evidence type="ECO:0000313" key="2">
    <source>
        <dbReference type="EMBL" id="CAI3977528.1"/>
    </source>
</evidence>
<feature type="transmembrane region" description="Helical" evidence="1">
    <location>
        <begin position="150"/>
        <end position="172"/>
    </location>
</feature>
<reference evidence="2" key="1">
    <citation type="submission" date="2022-10" db="EMBL/GenBank/DDBJ databases">
        <authorList>
            <person name="Chen Y."/>
            <person name="Dougan E. K."/>
            <person name="Chan C."/>
            <person name="Rhodes N."/>
            <person name="Thang M."/>
        </authorList>
    </citation>
    <scope>NUCLEOTIDE SEQUENCE</scope>
</reference>
<organism evidence="2">
    <name type="scientific">Cladocopium goreaui</name>
    <dbReference type="NCBI Taxonomy" id="2562237"/>
    <lineage>
        <taxon>Eukaryota</taxon>
        <taxon>Sar</taxon>
        <taxon>Alveolata</taxon>
        <taxon>Dinophyceae</taxon>
        <taxon>Suessiales</taxon>
        <taxon>Symbiodiniaceae</taxon>
        <taxon>Cladocopium</taxon>
    </lineage>
</organism>
<dbReference type="AlphaFoldDB" id="A0A9P1BSA2"/>
<feature type="transmembrane region" description="Helical" evidence="1">
    <location>
        <begin position="222"/>
        <end position="245"/>
    </location>
</feature>
<proteinExistence type="predicted"/>
<feature type="transmembrane region" description="Helical" evidence="1">
    <location>
        <begin position="120"/>
        <end position="138"/>
    </location>
</feature>
<name>A0A9P1BSA2_9DINO</name>
<dbReference type="Pfam" id="PF07690">
    <property type="entry name" value="MFS_1"/>
    <property type="match status" value="1"/>
</dbReference>
<gene>
    <name evidence="2" type="ORF">C1SCF055_LOCUS5662</name>
</gene>
<evidence type="ECO:0000313" key="3">
    <source>
        <dbReference type="EMBL" id="CAL4764840.1"/>
    </source>
</evidence>
<dbReference type="EMBL" id="CAMXCT010000348">
    <property type="protein sequence ID" value="CAI3977528.1"/>
    <property type="molecule type" value="Genomic_DNA"/>
</dbReference>
<dbReference type="Gene3D" id="1.20.1250.20">
    <property type="entry name" value="MFS general substrate transporter like domains"/>
    <property type="match status" value="1"/>
</dbReference>
<dbReference type="InterPro" id="IPR011701">
    <property type="entry name" value="MFS"/>
</dbReference>
<keyword evidence="1" id="KW-0472">Membrane</keyword>
<dbReference type="GO" id="GO:0022857">
    <property type="term" value="F:transmembrane transporter activity"/>
    <property type="evidence" value="ECO:0007669"/>
    <property type="project" value="InterPro"/>
</dbReference>
<feature type="transmembrane region" description="Helical" evidence="1">
    <location>
        <begin position="23"/>
        <end position="46"/>
    </location>
</feature>
<keyword evidence="1" id="KW-0812">Transmembrane</keyword>
<dbReference type="InterPro" id="IPR036259">
    <property type="entry name" value="MFS_trans_sf"/>
</dbReference>
<reference evidence="3 4" key="2">
    <citation type="submission" date="2024-05" db="EMBL/GenBank/DDBJ databases">
        <authorList>
            <person name="Chen Y."/>
            <person name="Shah S."/>
            <person name="Dougan E. K."/>
            <person name="Thang M."/>
            <person name="Chan C."/>
        </authorList>
    </citation>
    <scope>NUCLEOTIDE SEQUENCE [LARGE SCALE GENOMIC DNA]</scope>
</reference>
<feature type="transmembrane region" description="Helical" evidence="1">
    <location>
        <begin position="184"/>
        <end position="201"/>
    </location>
</feature>
<feature type="non-terminal residue" evidence="2">
    <location>
        <position position="1"/>
    </location>
</feature>